<evidence type="ECO:0000313" key="2">
    <source>
        <dbReference type="Proteomes" id="UP000035681"/>
    </source>
</evidence>
<dbReference type="WBParaSite" id="TCONS_00010416.p1">
    <property type="protein sequence ID" value="TCONS_00010416.p1"/>
    <property type="gene ID" value="XLOC_003521"/>
</dbReference>
<keyword evidence="1" id="KW-0472">Membrane</keyword>
<evidence type="ECO:0000256" key="1">
    <source>
        <dbReference type="SAM" id="Phobius"/>
    </source>
</evidence>
<feature type="transmembrane region" description="Helical" evidence="1">
    <location>
        <begin position="129"/>
        <end position="148"/>
    </location>
</feature>
<dbReference type="SUPFAM" id="SSF81321">
    <property type="entry name" value="Family A G protein-coupled receptor-like"/>
    <property type="match status" value="1"/>
</dbReference>
<accession>A0A0K0ENT9</accession>
<feature type="transmembrane region" description="Helical" evidence="1">
    <location>
        <begin position="169"/>
        <end position="195"/>
    </location>
</feature>
<keyword evidence="1" id="KW-0812">Transmembrane</keyword>
<feature type="transmembrane region" description="Helical" evidence="1">
    <location>
        <begin position="7"/>
        <end position="26"/>
    </location>
</feature>
<evidence type="ECO:0000313" key="4">
    <source>
        <dbReference type="WBParaSite" id="TCONS_00010416.p1"/>
    </source>
</evidence>
<dbReference type="PANTHER" id="PTHR38614:SF1">
    <property type="entry name" value="G_PROTEIN_RECEP_F1_2 DOMAIN-CONTAINING PROTEIN"/>
    <property type="match status" value="1"/>
</dbReference>
<keyword evidence="2" id="KW-1185">Reference proteome</keyword>
<feature type="transmembrane region" description="Helical" evidence="1">
    <location>
        <begin position="74"/>
        <end position="93"/>
    </location>
</feature>
<name>A0A0K0ENT9_STRER</name>
<proteinExistence type="predicted"/>
<dbReference type="PANTHER" id="PTHR38614">
    <property type="entry name" value="PROTEIN CBG09954"/>
    <property type="match status" value="1"/>
</dbReference>
<evidence type="ECO:0000313" key="3">
    <source>
        <dbReference type="WBParaSite" id="SSTP_0001112600.1"/>
    </source>
</evidence>
<dbReference type="InterPro" id="IPR010601">
    <property type="entry name" value="DUF1182"/>
</dbReference>
<organism evidence="3">
    <name type="scientific">Strongyloides stercoralis</name>
    <name type="common">Threadworm</name>
    <dbReference type="NCBI Taxonomy" id="6248"/>
    <lineage>
        <taxon>Eukaryota</taxon>
        <taxon>Metazoa</taxon>
        <taxon>Ecdysozoa</taxon>
        <taxon>Nematoda</taxon>
        <taxon>Chromadorea</taxon>
        <taxon>Rhabditida</taxon>
        <taxon>Tylenchina</taxon>
        <taxon>Panagrolaimomorpha</taxon>
        <taxon>Strongyloidoidea</taxon>
        <taxon>Strongyloididae</taxon>
        <taxon>Strongyloides</taxon>
    </lineage>
</organism>
<dbReference type="AlphaFoldDB" id="A0A0K0ENT9"/>
<sequence length="259" mass="30633">MIIILSCQYIFLSLFHIFFNSFIIYRHKTNTSILQHVCAKLDTIDLYLNEIVIITPFFFNIYRYFKVLKQKQPNIFLILFLCIILFFPPLYYVSGQLFEIELTYITNPICTYGMTSNIFLYQFFEIENLIALIIIPLISFIINYYIFLRIKQIRKSQGILKESSTESRNLFISLTVQSIFPLLCQVPSVIALLYYSLFQKIPLELNISVQILYFGGQGICIFLSLITIKPFREMIKYDLFCKFKKTSLSKKKSIKISRF</sequence>
<dbReference type="Proteomes" id="UP000035681">
    <property type="component" value="Unplaced"/>
</dbReference>
<keyword evidence="1" id="KW-1133">Transmembrane helix</keyword>
<feature type="transmembrane region" description="Helical" evidence="1">
    <location>
        <begin position="207"/>
        <end position="228"/>
    </location>
</feature>
<feature type="transmembrane region" description="Helical" evidence="1">
    <location>
        <begin position="46"/>
        <end position="62"/>
    </location>
</feature>
<dbReference type="WBParaSite" id="SSTP_0001112600.1">
    <property type="protein sequence ID" value="SSTP_0001112600.1"/>
    <property type="gene ID" value="SSTP_0001112600"/>
</dbReference>
<protein>
    <submittedName>
        <fullName evidence="4">G-protein coupled receptors family 1 profile domain-containing protein</fullName>
    </submittedName>
</protein>
<reference evidence="3" key="1">
    <citation type="submission" date="2015-08" db="UniProtKB">
        <authorList>
            <consortium name="WormBaseParasite"/>
        </authorList>
    </citation>
    <scope>IDENTIFICATION</scope>
</reference>